<accession>A0A0J8AQB9</accession>
<proteinExistence type="predicted"/>
<gene>
    <name evidence="1" type="ORF">V474_13730</name>
</gene>
<sequence>MTIRACLDQHIGGLDYRAGLRAEPGDLLLEDQAVAAHQEVLAQFIAAGARAHRQPRAKIDLVGEVDDPEIVPVELAGIA</sequence>
<reference evidence="1 2" key="1">
    <citation type="journal article" date="2015" name="G3 (Bethesda)">
        <title>Insights into Ongoing Evolution of the Hexachlorocyclohexane Catabolic Pathway from Comparative Genomics of Ten Sphingomonadaceae Strains.</title>
        <authorList>
            <person name="Pearce S.L."/>
            <person name="Oakeshott J.G."/>
            <person name="Pandey G."/>
        </authorList>
    </citation>
    <scope>NUCLEOTIDE SEQUENCE [LARGE SCALE GENOMIC DNA]</scope>
    <source>
        <strain evidence="1 2">LL02</strain>
    </source>
</reference>
<comment type="caution">
    <text evidence="1">The sequence shown here is derived from an EMBL/GenBank/DDBJ whole genome shotgun (WGS) entry which is preliminary data.</text>
</comment>
<evidence type="ECO:0000313" key="2">
    <source>
        <dbReference type="Proteomes" id="UP000052268"/>
    </source>
</evidence>
<name>A0A0J8AQB9_9SPHN</name>
<dbReference type="AlphaFoldDB" id="A0A0J8AQB9"/>
<dbReference type="Proteomes" id="UP000052268">
    <property type="component" value="Unassembled WGS sequence"/>
</dbReference>
<organism evidence="1 2">
    <name type="scientific">Novosphingobium barchaimii LL02</name>
    <dbReference type="NCBI Taxonomy" id="1114963"/>
    <lineage>
        <taxon>Bacteria</taxon>
        <taxon>Pseudomonadati</taxon>
        <taxon>Pseudomonadota</taxon>
        <taxon>Alphaproteobacteria</taxon>
        <taxon>Sphingomonadales</taxon>
        <taxon>Sphingomonadaceae</taxon>
        <taxon>Novosphingobium</taxon>
    </lineage>
</organism>
<dbReference type="RefSeq" id="WP_059150912.1">
    <property type="nucleotide sequence ID" value="NZ_KQ130453.1"/>
</dbReference>
<dbReference type="EMBL" id="JACU01000004">
    <property type="protein sequence ID" value="KMS56610.1"/>
    <property type="molecule type" value="Genomic_DNA"/>
</dbReference>
<evidence type="ECO:0000313" key="1">
    <source>
        <dbReference type="EMBL" id="KMS56610.1"/>
    </source>
</evidence>
<protein>
    <submittedName>
        <fullName evidence="1">Uncharacterized protein</fullName>
    </submittedName>
</protein>
<keyword evidence="2" id="KW-1185">Reference proteome</keyword>